<dbReference type="PRINTS" id="PR00376">
    <property type="entry name" value="IL1BCENZYME"/>
</dbReference>
<dbReference type="KEGG" id="tca:100142149"/>
<dbReference type="InterPro" id="IPR052039">
    <property type="entry name" value="Caspase-related_regulators"/>
</dbReference>
<name>D6X3B2_TRICA</name>
<dbReference type="InterPro" id="IPR001309">
    <property type="entry name" value="Pept_C14_p20"/>
</dbReference>
<dbReference type="Gene3D" id="1.10.533.10">
    <property type="entry name" value="Death Domain, Fas"/>
    <property type="match status" value="1"/>
</dbReference>
<dbReference type="Gene3D" id="3.40.50.1460">
    <property type="match status" value="1"/>
</dbReference>
<reference evidence="5 6" key="2">
    <citation type="journal article" date="2010" name="Nucleic Acids Res.">
        <title>BeetleBase in 2010: revisions to provide comprehensive genomic information for Tribolium castaneum.</title>
        <authorList>
            <person name="Kim H.S."/>
            <person name="Murphy T."/>
            <person name="Xia J."/>
            <person name="Caragea D."/>
            <person name="Park Y."/>
            <person name="Beeman R.W."/>
            <person name="Lorenzen M.D."/>
            <person name="Butcher S."/>
            <person name="Manak J.R."/>
            <person name="Brown S.J."/>
        </authorList>
    </citation>
    <scope>GENOME REANNOTATION</scope>
    <source>
        <strain evidence="5 6">Georgia GA2</strain>
    </source>
</reference>
<evidence type="ECO:0000259" key="3">
    <source>
        <dbReference type="PROSITE" id="PS50207"/>
    </source>
</evidence>
<dbReference type="PROSITE" id="PS50208">
    <property type="entry name" value="CASPASE_P20"/>
    <property type="match status" value="1"/>
</dbReference>
<dbReference type="PROSITE" id="PS50207">
    <property type="entry name" value="CASPASE_P10"/>
    <property type="match status" value="1"/>
</dbReference>
<dbReference type="GO" id="GO:0043027">
    <property type="term" value="F:cysteine-type endopeptidase inhibitor activity involved in apoptotic process"/>
    <property type="evidence" value="ECO:0000318"/>
    <property type="project" value="GO_Central"/>
</dbReference>
<dbReference type="AlphaFoldDB" id="D6X3B2"/>
<evidence type="ECO:0000256" key="1">
    <source>
        <dbReference type="ARBA" id="ARBA00010134"/>
    </source>
</evidence>
<dbReference type="HOGENOM" id="CLU_036904_5_2_1"/>
<dbReference type="OMA" id="FSNINCE"/>
<dbReference type="FunFam" id="3.40.50.1460:FF:000047">
    <property type="entry name" value="Caspase Nc-like Protein"/>
    <property type="match status" value="1"/>
</dbReference>
<organism evidence="5 6">
    <name type="scientific">Tribolium castaneum</name>
    <name type="common">Red flour beetle</name>
    <dbReference type="NCBI Taxonomy" id="7070"/>
    <lineage>
        <taxon>Eukaryota</taxon>
        <taxon>Metazoa</taxon>
        <taxon>Ecdysozoa</taxon>
        <taxon>Arthropoda</taxon>
        <taxon>Hexapoda</taxon>
        <taxon>Insecta</taxon>
        <taxon>Pterygota</taxon>
        <taxon>Neoptera</taxon>
        <taxon>Endopterygota</taxon>
        <taxon>Coleoptera</taxon>
        <taxon>Polyphaga</taxon>
        <taxon>Cucujiformia</taxon>
        <taxon>Tenebrionidae</taxon>
        <taxon>Tenebrionidae incertae sedis</taxon>
        <taxon>Tribolium</taxon>
    </lineage>
</organism>
<dbReference type="FunCoup" id="D6X3B2">
    <property type="interactions" value="106"/>
</dbReference>
<dbReference type="SUPFAM" id="SSF47986">
    <property type="entry name" value="DEATH domain"/>
    <property type="match status" value="1"/>
</dbReference>
<dbReference type="OrthoDB" id="6097640at2759"/>
<evidence type="ECO:0000256" key="2">
    <source>
        <dbReference type="RuleBase" id="RU003971"/>
    </source>
</evidence>
<dbReference type="SMART" id="SM00115">
    <property type="entry name" value="CASc"/>
    <property type="match status" value="1"/>
</dbReference>
<dbReference type="GO" id="GO:0043066">
    <property type="term" value="P:negative regulation of apoptotic process"/>
    <property type="evidence" value="ECO:0000318"/>
    <property type="project" value="GO_Central"/>
</dbReference>
<dbReference type="Proteomes" id="UP000007266">
    <property type="component" value="Linkage group 9"/>
</dbReference>
<dbReference type="InterPro" id="IPR002138">
    <property type="entry name" value="Pept_C14_p10"/>
</dbReference>
<evidence type="ECO:0000259" key="4">
    <source>
        <dbReference type="PROSITE" id="PS50208"/>
    </source>
</evidence>
<accession>D6X3B2</accession>
<dbReference type="PANTHER" id="PTHR22576">
    <property type="entry name" value="MUCOSA ASSOCIATED LYMPHOID TISSUE LYMPHOMA TRANSLOCATION PROTEIN 1/PARACASPASE"/>
    <property type="match status" value="1"/>
</dbReference>
<feature type="domain" description="Caspase family p10" evidence="3">
    <location>
        <begin position="284"/>
        <end position="371"/>
    </location>
</feature>
<dbReference type="MEROPS" id="C14.019"/>
<sequence>MLPEQKDLIYKHFPQLVQQCDLEQIVEIMIKKGNLNQDFLDKLPLESDKAHNNRQILFKLLGLEEVNTFSGLVDGLRKTGCARLANILENKLETIIESNILHPLDVNIDVKFSTQFYDTERYNRTGFYSTRSKNRGYVLIINNINFAQSYDERHGAEADERNLRQLFEKMGLTVFCYRDLNAYDMYFKTREFSEKLPVTQPDIGIVIIMSHGLVINNETMIVSSDNKYLAEESFKKIFNNENCALFRRKPKIFIYHICRNVLRESVTKQTFTDAILGNSLRTYSDMLICHPSVKGFSAYRNSIKGSWYIQLLCKVFMEHAHDMDIESLLRKVDEELEVVSSMPWVTENPNEGTQQTSTFQNIAFKKCYLHPGLYEEDGKMMKFPQNQ</sequence>
<dbReference type="SUPFAM" id="SSF52129">
    <property type="entry name" value="Caspase-like"/>
    <property type="match status" value="1"/>
</dbReference>
<dbReference type="InParanoid" id="D6X3B2"/>
<dbReference type="InterPro" id="IPR029030">
    <property type="entry name" value="Caspase-like_dom_sf"/>
</dbReference>
<dbReference type="InterPro" id="IPR011029">
    <property type="entry name" value="DEATH-like_dom_sf"/>
</dbReference>
<dbReference type="eggNOG" id="KOG3573">
    <property type="taxonomic scope" value="Eukaryota"/>
</dbReference>
<dbReference type="InterPro" id="IPR011600">
    <property type="entry name" value="Pept_C14_caspase"/>
</dbReference>
<dbReference type="GO" id="GO:0006508">
    <property type="term" value="P:proteolysis"/>
    <property type="evidence" value="ECO:0007669"/>
    <property type="project" value="InterPro"/>
</dbReference>
<feature type="domain" description="Caspase family p20" evidence="4">
    <location>
        <begin position="134"/>
        <end position="259"/>
    </location>
</feature>
<dbReference type="STRING" id="7070.D6X3B2"/>
<gene>
    <name evidence="5" type="primary">AUGUSTUS-3.0.2_12579</name>
    <name evidence="5" type="ORF">TcasGA2_TC012579</name>
</gene>
<protein>
    <submittedName>
        <fullName evidence="5">Caspase Nc-like Protein</fullName>
    </submittedName>
</protein>
<reference evidence="5 6" key="1">
    <citation type="journal article" date="2008" name="Nature">
        <title>The genome of the model beetle and pest Tribolium castaneum.</title>
        <authorList>
            <consortium name="Tribolium Genome Sequencing Consortium"/>
            <person name="Richards S."/>
            <person name="Gibbs R.A."/>
            <person name="Weinstock G.M."/>
            <person name="Brown S.J."/>
            <person name="Denell R."/>
            <person name="Beeman R.W."/>
            <person name="Gibbs R."/>
            <person name="Beeman R.W."/>
            <person name="Brown S.J."/>
            <person name="Bucher G."/>
            <person name="Friedrich M."/>
            <person name="Grimmelikhuijzen C.J."/>
            <person name="Klingler M."/>
            <person name="Lorenzen M."/>
            <person name="Richards S."/>
            <person name="Roth S."/>
            <person name="Schroder R."/>
            <person name="Tautz D."/>
            <person name="Zdobnov E.M."/>
            <person name="Muzny D."/>
            <person name="Gibbs R.A."/>
            <person name="Weinstock G.M."/>
            <person name="Attaway T."/>
            <person name="Bell S."/>
            <person name="Buhay C.J."/>
            <person name="Chandrabose M.N."/>
            <person name="Chavez D."/>
            <person name="Clerk-Blankenburg K.P."/>
            <person name="Cree A."/>
            <person name="Dao M."/>
            <person name="Davis C."/>
            <person name="Chacko J."/>
            <person name="Dinh H."/>
            <person name="Dugan-Rocha S."/>
            <person name="Fowler G."/>
            <person name="Garner T.T."/>
            <person name="Garnes J."/>
            <person name="Gnirke A."/>
            <person name="Hawes A."/>
            <person name="Hernandez J."/>
            <person name="Hines S."/>
            <person name="Holder M."/>
            <person name="Hume J."/>
            <person name="Jhangiani S.N."/>
            <person name="Joshi V."/>
            <person name="Khan Z.M."/>
            <person name="Jackson L."/>
            <person name="Kovar C."/>
            <person name="Kowis A."/>
            <person name="Lee S."/>
            <person name="Lewis L.R."/>
            <person name="Margolis J."/>
            <person name="Morgan M."/>
            <person name="Nazareth L.V."/>
            <person name="Nguyen N."/>
            <person name="Okwuonu G."/>
            <person name="Parker D."/>
            <person name="Richards S."/>
            <person name="Ruiz S.J."/>
            <person name="Santibanez J."/>
            <person name="Savard J."/>
            <person name="Scherer S.E."/>
            <person name="Schneider B."/>
            <person name="Sodergren E."/>
            <person name="Tautz D."/>
            <person name="Vattahil S."/>
            <person name="Villasana D."/>
            <person name="White C.S."/>
            <person name="Wright R."/>
            <person name="Park Y."/>
            <person name="Beeman R.W."/>
            <person name="Lord J."/>
            <person name="Oppert B."/>
            <person name="Lorenzen M."/>
            <person name="Brown S."/>
            <person name="Wang L."/>
            <person name="Savard J."/>
            <person name="Tautz D."/>
            <person name="Richards S."/>
            <person name="Weinstock G."/>
            <person name="Gibbs R.A."/>
            <person name="Liu Y."/>
            <person name="Worley K."/>
            <person name="Weinstock G."/>
            <person name="Elsik C.G."/>
            <person name="Reese J.T."/>
            <person name="Elhaik E."/>
            <person name="Landan G."/>
            <person name="Graur D."/>
            <person name="Arensburger P."/>
            <person name="Atkinson P."/>
            <person name="Beeman R.W."/>
            <person name="Beidler J."/>
            <person name="Brown S.J."/>
            <person name="Demuth J.P."/>
            <person name="Drury D.W."/>
            <person name="Du Y.Z."/>
            <person name="Fujiwara H."/>
            <person name="Lorenzen M."/>
            <person name="Maselli V."/>
            <person name="Osanai M."/>
            <person name="Park Y."/>
            <person name="Robertson H.M."/>
            <person name="Tu Z."/>
            <person name="Wang J.J."/>
            <person name="Wang S."/>
            <person name="Richards S."/>
            <person name="Song H."/>
            <person name="Zhang L."/>
            <person name="Sodergren E."/>
            <person name="Werner D."/>
            <person name="Stanke M."/>
            <person name="Morgenstern B."/>
            <person name="Solovyev V."/>
            <person name="Kosarev P."/>
            <person name="Brown G."/>
            <person name="Chen H.C."/>
            <person name="Ermolaeva O."/>
            <person name="Hlavina W."/>
            <person name="Kapustin Y."/>
            <person name="Kiryutin B."/>
            <person name="Kitts P."/>
            <person name="Maglott D."/>
            <person name="Pruitt K."/>
            <person name="Sapojnikov V."/>
            <person name="Souvorov A."/>
            <person name="Mackey A.J."/>
            <person name="Waterhouse R.M."/>
            <person name="Wyder S."/>
            <person name="Zdobnov E.M."/>
            <person name="Zdobnov E.M."/>
            <person name="Wyder S."/>
            <person name="Kriventseva E.V."/>
            <person name="Kadowaki T."/>
            <person name="Bork P."/>
            <person name="Aranda M."/>
            <person name="Bao R."/>
            <person name="Beermann A."/>
            <person name="Berns N."/>
            <person name="Bolognesi R."/>
            <person name="Bonneton F."/>
            <person name="Bopp D."/>
            <person name="Brown S.J."/>
            <person name="Bucher G."/>
            <person name="Butts T."/>
            <person name="Chaumot A."/>
            <person name="Denell R.E."/>
            <person name="Ferrier D.E."/>
            <person name="Friedrich M."/>
            <person name="Gordon C.M."/>
            <person name="Jindra M."/>
            <person name="Klingler M."/>
            <person name="Lan Q."/>
            <person name="Lattorff H.M."/>
            <person name="Laudet V."/>
            <person name="von Levetsow C."/>
            <person name="Liu Z."/>
            <person name="Lutz R."/>
            <person name="Lynch J.A."/>
            <person name="da Fonseca R.N."/>
            <person name="Posnien N."/>
            <person name="Reuter R."/>
            <person name="Roth S."/>
            <person name="Savard J."/>
            <person name="Schinko J.B."/>
            <person name="Schmitt C."/>
            <person name="Schoppmeier M."/>
            <person name="Schroder R."/>
            <person name="Shippy T.D."/>
            <person name="Simonnet F."/>
            <person name="Marques-Souza H."/>
            <person name="Tautz D."/>
            <person name="Tomoyasu Y."/>
            <person name="Trauner J."/>
            <person name="Van der Zee M."/>
            <person name="Vervoort M."/>
            <person name="Wittkopp N."/>
            <person name="Wimmer E.A."/>
            <person name="Yang X."/>
            <person name="Jones A.K."/>
            <person name="Sattelle D.B."/>
            <person name="Ebert P.R."/>
            <person name="Nelson D."/>
            <person name="Scott J.G."/>
            <person name="Beeman R.W."/>
            <person name="Muthukrishnan S."/>
            <person name="Kramer K.J."/>
            <person name="Arakane Y."/>
            <person name="Beeman R.W."/>
            <person name="Zhu Q."/>
            <person name="Hogenkamp D."/>
            <person name="Dixit R."/>
            <person name="Oppert B."/>
            <person name="Jiang H."/>
            <person name="Zou Z."/>
            <person name="Marshall J."/>
            <person name="Elpidina E."/>
            <person name="Vinokurov K."/>
            <person name="Oppert C."/>
            <person name="Zou Z."/>
            <person name="Evans J."/>
            <person name="Lu Z."/>
            <person name="Zhao P."/>
            <person name="Sumathipala N."/>
            <person name="Altincicek B."/>
            <person name="Vilcinskas A."/>
            <person name="Williams M."/>
            <person name="Hultmark D."/>
            <person name="Hetru C."/>
            <person name="Jiang H."/>
            <person name="Grimmelikhuijzen C.J."/>
            <person name="Hauser F."/>
            <person name="Cazzamali G."/>
            <person name="Williamson M."/>
            <person name="Park Y."/>
            <person name="Li B."/>
            <person name="Tanaka Y."/>
            <person name="Predel R."/>
            <person name="Neupert S."/>
            <person name="Schachtner J."/>
            <person name="Verleyen P."/>
            <person name="Raible F."/>
            <person name="Bork P."/>
            <person name="Friedrich M."/>
            <person name="Walden K.K."/>
            <person name="Robertson H.M."/>
            <person name="Angeli S."/>
            <person name="Foret S."/>
            <person name="Bucher G."/>
            <person name="Schuetz S."/>
            <person name="Maleszka R."/>
            <person name="Wimmer E.A."/>
            <person name="Beeman R.W."/>
            <person name="Lorenzen M."/>
            <person name="Tomoyasu Y."/>
            <person name="Miller S.C."/>
            <person name="Grossmann D."/>
            <person name="Bucher G."/>
        </authorList>
    </citation>
    <scope>NUCLEOTIDE SEQUENCE [LARGE SCALE GENOMIC DNA]</scope>
    <source>
        <strain evidence="5 6">Georgia GA2</strain>
    </source>
</reference>
<proteinExistence type="inferred from homology"/>
<dbReference type="GO" id="GO:0089720">
    <property type="term" value="F:caspase binding"/>
    <property type="evidence" value="ECO:0000318"/>
    <property type="project" value="GO_Central"/>
</dbReference>
<dbReference type="PANTHER" id="PTHR22576:SF41">
    <property type="entry name" value="CASPASE 14, APOPTOSIS-RELATED CYSTEINE PEPTIDASE"/>
    <property type="match status" value="1"/>
</dbReference>
<dbReference type="EMBL" id="KQ971372">
    <property type="protein sequence ID" value="EFA10765.2"/>
    <property type="molecule type" value="Genomic_DNA"/>
</dbReference>
<dbReference type="GO" id="GO:0004197">
    <property type="term" value="F:cysteine-type endopeptidase activity"/>
    <property type="evidence" value="ECO:0007669"/>
    <property type="project" value="InterPro"/>
</dbReference>
<dbReference type="FunFam" id="1.10.533.10:FF:000114">
    <property type="entry name" value="Caspase Dronc"/>
    <property type="match status" value="1"/>
</dbReference>
<evidence type="ECO:0000313" key="6">
    <source>
        <dbReference type="Proteomes" id="UP000007266"/>
    </source>
</evidence>
<dbReference type="Pfam" id="PF00656">
    <property type="entry name" value="Peptidase_C14"/>
    <property type="match status" value="1"/>
</dbReference>
<comment type="similarity">
    <text evidence="1 2">Belongs to the peptidase C14A family.</text>
</comment>
<dbReference type="InterPro" id="IPR015917">
    <property type="entry name" value="Pept_C14A"/>
</dbReference>
<evidence type="ECO:0000313" key="5">
    <source>
        <dbReference type="EMBL" id="EFA10765.2"/>
    </source>
</evidence>
<keyword evidence="6" id="KW-1185">Reference proteome</keyword>